<feature type="compositionally biased region" description="Basic residues" evidence="1">
    <location>
        <begin position="380"/>
        <end position="396"/>
    </location>
</feature>
<dbReference type="Proteomes" id="UP000324241">
    <property type="component" value="Unassembled WGS sequence"/>
</dbReference>
<organism evidence="2 3">
    <name type="scientific">Aspergillus tanneri</name>
    <dbReference type="NCBI Taxonomy" id="1220188"/>
    <lineage>
        <taxon>Eukaryota</taxon>
        <taxon>Fungi</taxon>
        <taxon>Dikarya</taxon>
        <taxon>Ascomycota</taxon>
        <taxon>Pezizomycotina</taxon>
        <taxon>Eurotiomycetes</taxon>
        <taxon>Eurotiomycetidae</taxon>
        <taxon>Eurotiales</taxon>
        <taxon>Aspergillaceae</taxon>
        <taxon>Aspergillus</taxon>
        <taxon>Aspergillus subgen. Circumdati</taxon>
    </lineage>
</organism>
<name>A0A5M9MRN4_9EURO</name>
<dbReference type="OrthoDB" id="4315400at2759"/>
<feature type="region of interest" description="Disordered" evidence="1">
    <location>
        <begin position="375"/>
        <end position="396"/>
    </location>
</feature>
<gene>
    <name evidence="2" type="ORF">ATNIH1004_002399</name>
</gene>
<feature type="region of interest" description="Disordered" evidence="1">
    <location>
        <begin position="29"/>
        <end position="80"/>
    </location>
</feature>
<evidence type="ECO:0000313" key="2">
    <source>
        <dbReference type="EMBL" id="KAA8649725.1"/>
    </source>
</evidence>
<proteinExistence type="predicted"/>
<evidence type="ECO:0000256" key="1">
    <source>
        <dbReference type="SAM" id="MobiDB-lite"/>
    </source>
</evidence>
<dbReference type="AlphaFoldDB" id="A0A5M9MRN4"/>
<dbReference type="RefSeq" id="XP_033429086.1">
    <property type="nucleotide sequence ID" value="XM_033567091.1"/>
</dbReference>
<protein>
    <submittedName>
        <fullName evidence="2">Uncharacterized protein</fullName>
    </submittedName>
</protein>
<sequence>MDLRDVCAGYPATSHETLHLQRVDTVAPVCTSPPSLSQSSSPSPAMSISGYPRVSSLHSYRRHLSHGQSSTEVEGHDGKKLRRKHATLNLNQMPTCGEHHSVSPLSISSPASSPPPLSPSSSPSAMSEQGPESLDGFLLSPSPVDLSIPCERFGNRRNPYKILDTFRDRLEKYPDPDPASSICGHSKTYSDSVLFNVNKNPTATIVNHNGTSFEILNPHESLRFARIVSYIEDVDTYSSRDSSRNHRDSYRSDDAIPEFETSSIDRGDPCGEKVEVEAQKVHHDLVGDCPHLPMPSISERLEKTNAGSIYTSDCHRSPIPRSSSRLWTAQSYGSGELGEPGSPIYDDDLPSSHNLWPKTTDYSQFLQTGYPETEIQCQRRSTRRSTSNRRKRTNKGPFRRLCGFATALRKRRLFRGEAMAH</sequence>
<feature type="compositionally biased region" description="Low complexity" evidence="1">
    <location>
        <begin position="32"/>
        <end position="49"/>
    </location>
</feature>
<feature type="compositionally biased region" description="Low complexity" evidence="1">
    <location>
        <begin position="102"/>
        <end position="111"/>
    </location>
</feature>
<dbReference type="EMBL" id="QUQM01000001">
    <property type="protein sequence ID" value="KAA8649725.1"/>
    <property type="molecule type" value="Genomic_DNA"/>
</dbReference>
<dbReference type="VEuPathDB" id="FungiDB:EYZ11_009383"/>
<accession>A0A5M9MRN4</accession>
<dbReference type="GeneID" id="54325101"/>
<feature type="region of interest" description="Disordered" evidence="1">
    <location>
        <begin position="93"/>
        <end position="138"/>
    </location>
</feature>
<comment type="caution">
    <text evidence="2">The sequence shown here is derived from an EMBL/GenBank/DDBJ whole genome shotgun (WGS) entry which is preliminary data.</text>
</comment>
<evidence type="ECO:0000313" key="3">
    <source>
        <dbReference type="Proteomes" id="UP000324241"/>
    </source>
</evidence>
<reference evidence="2 3" key="1">
    <citation type="submission" date="2019-08" db="EMBL/GenBank/DDBJ databases">
        <title>The genome sequence of a newly discovered highly antifungal drug resistant Aspergillus species, Aspergillus tanneri NIH 1004.</title>
        <authorList>
            <person name="Mounaud S."/>
            <person name="Singh I."/>
            <person name="Joardar V."/>
            <person name="Pakala S."/>
            <person name="Pakala S."/>
            <person name="Venepally P."/>
            <person name="Chung J.K."/>
            <person name="Losada L."/>
            <person name="Nierman W.C."/>
        </authorList>
    </citation>
    <scope>NUCLEOTIDE SEQUENCE [LARGE SCALE GENOMIC DNA]</scope>
    <source>
        <strain evidence="2 3">NIH1004</strain>
    </source>
</reference>